<evidence type="ECO:0000256" key="9">
    <source>
        <dbReference type="SAM" id="MobiDB-lite"/>
    </source>
</evidence>
<keyword evidence="4" id="KW-0677">Repeat</keyword>
<dbReference type="InterPro" id="IPR014743">
    <property type="entry name" value="Cl-channel_core"/>
</dbReference>
<protein>
    <recommendedName>
        <fullName evidence="13">Chloride channel protein</fullName>
    </recommendedName>
</protein>
<keyword evidence="3 10" id="KW-0812">Transmembrane</keyword>
<name>A0AAD5M5U7_PYTIN</name>
<feature type="transmembrane region" description="Helical" evidence="10">
    <location>
        <begin position="522"/>
        <end position="542"/>
    </location>
</feature>
<comment type="subcellular location">
    <subcellularLocation>
        <location evidence="1">Membrane</location>
        <topology evidence="1">Multi-pass membrane protein</topology>
    </subcellularLocation>
</comment>
<proteinExistence type="predicted"/>
<dbReference type="Gene3D" id="3.10.580.10">
    <property type="entry name" value="CBS-domain"/>
    <property type="match status" value="1"/>
</dbReference>
<feature type="transmembrane region" description="Helical" evidence="10">
    <location>
        <begin position="446"/>
        <end position="469"/>
    </location>
</feature>
<dbReference type="SUPFAM" id="SSF81340">
    <property type="entry name" value="Clc chloride channel"/>
    <property type="match status" value="1"/>
</dbReference>
<feature type="transmembrane region" description="Helical" evidence="10">
    <location>
        <begin position="481"/>
        <end position="502"/>
    </location>
</feature>
<dbReference type="InterPro" id="IPR046342">
    <property type="entry name" value="CBS_dom_sf"/>
</dbReference>
<organism evidence="11 12">
    <name type="scientific">Pythium insidiosum</name>
    <name type="common">Pythiosis disease agent</name>
    <dbReference type="NCBI Taxonomy" id="114742"/>
    <lineage>
        <taxon>Eukaryota</taxon>
        <taxon>Sar</taxon>
        <taxon>Stramenopiles</taxon>
        <taxon>Oomycota</taxon>
        <taxon>Peronosporomycetes</taxon>
        <taxon>Pythiales</taxon>
        <taxon>Pythiaceae</taxon>
        <taxon>Pythium</taxon>
    </lineage>
</organism>
<evidence type="ECO:0000313" key="12">
    <source>
        <dbReference type="Proteomes" id="UP001209570"/>
    </source>
</evidence>
<accession>A0AAD5M5U7</accession>
<dbReference type="InterPro" id="IPR050970">
    <property type="entry name" value="Cl_channel_volt-gated"/>
</dbReference>
<gene>
    <name evidence="11" type="ORF">P43SY_009615</name>
</gene>
<feature type="transmembrane region" description="Helical" evidence="10">
    <location>
        <begin position="707"/>
        <end position="726"/>
    </location>
</feature>
<feature type="transmembrane region" description="Helical" evidence="10">
    <location>
        <begin position="300"/>
        <end position="321"/>
    </location>
</feature>
<feature type="transmembrane region" description="Helical" evidence="10">
    <location>
        <begin position="563"/>
        <end position="581"/>
    </location>
</feature>
<feature type="region of interest" description="Disordered" evidence="9">
    <location>
        <begin position="1"/>
        <end position="44"/>
    </location>
</feature>
<comment type="caution">
    <text evidence="11">The sequence shown here is derived from an EMBL/GenBank/DDBJ whole genome shotgun (WGS) entry which is preliminary data.</text>
</comment>
<dbReference type="GO" id="GO:0005247">
    <property type="term" value="F:voltage-gated chloride channel activity"/>
    <property type="evidence" value="ECO:0007669"/>
    <property type="project" value="TreeGrafter"/>
</dbReference>
<dbReference type="EMBL" id="JAKCXM010000043">
    <property type="protein sequence ID" value="KAJ0405566.1"/>
    <property type="molecule type" value="Genomic_DNA"/>
</dbReference>
<keyword evidence="12" id="KW-1185">Reference proteome</keyword>
<evidence type="ECO:0000256" key="2">
    <source>
        <dbReference type="ARBA" id="ARBA00022448"/>
    </source>
</evidence>
<feature type="transmembrane region" description="Helical" evidence="10">
    <location>
        <begin position="672"/>
        <end position="695"/>
    </location>
</feature>
<evidence type="ECO:0000256" key="6">
    <source>
        <dbReference type="ARBA" id="ARBA00023065"/>
    </source>
</evidence>
<feature type="transmembrane region" description="Helical" evidence="10">
    <location>
        <begin position="342"/>
        <end position="362"/>
    </location>
</feature>
<dbReference type="PANTHER" id="PTHR45720">
    <property type="entry name" value="CHLORIDE CHANNEL PROTEIN 2"/>
    <property type="match status" value="1"/>
</dbReference>
<dbReference type="AlphaFoldDB" id="A0AAD5M5U7"/>
<evidence type="ECO:0008006" key="13">
    <source>
        <dbReference type="Google" id="ProtNLM"/>
    </source>
</evidence>
<evidence type="ECO:0000256" key="8">
    <source>
        <dbReference type="ARBA" id="ARBA00023214"/>
    </source>
</evidence>
<evidence type="ECO:0000256" key="1">
    <source>
        <dbReference type="ARBA" id="ARBA00004141"/>
    </source>
</evidence>
<keyword evidence="5 10" id="KW-1133">Transmembrane helix</keyword>
<dbReference type="PANTHER" id="PTHR45720:SF10">
    <property type="entry name" value="CHLORIDE CHANNEL PROTEIN 2"/>
    <property type="match status" value="1"/>
</dbReference>
<evidence type="ECO:0000256" key="5">
    <source>
        <dbReference type="ARBA" id="ARBA00022989"/>
    </source>
</evidence>
<reference evidence="11" key="1">
    <citation type="submission" date="2021-12" db="EMBL/GenBank/DDBJ databases">
        <title>Prjna785345.</title>
        <authorList>
            <person name="Rujirawat T."/>
            <person name="Krajaejun T."/>
        </authorList>
    </citation>
    <scope>NUCLEOTIDE SEQUENCE</scope>
    <source>
        <strain evidence="11">Pi057C3</strain>
    </source>
</reference>
<evidence type="ECO:0000256" key="3">
    <source>
        <dbReference type="ARBA" id="ARBA00022692"/>
    </source>
</evidence>
<evidence type="ECO:0000256" key="7">
    <source>
        <dbReference type="ARBA" id="ARBA00023136"/>
    </source>
</evidence>
<dbReference type="PRINTS" id="PR00762">
    <property type="entry name" value="CLCHANNEL"/>
</dbReference>
<dbReference type="Pfam" id="PF00654">
    <property type="entry name" value="Voltage_CLC"/>
    <property type="match status" value="1"/>
</dbReference>
<evidence type="ECO:0000313" key="11">
    <source>
        <dbReference type="EMBL" id="KAJ0405566.1"/>
    </source>
</evidence>
<dbReference type="Gene3D" id="1.10.3080.10">
    <property type="entry name" value="Clc chloride channel"/>
    <property type="match status" value="1"/>
</dbReference>
<keyword evidence="6" id="KW-0406">Ion transport</keyword>
<evidence type="ECO:0000256" key="4">
    <source>
        <dbReference type="ARBA" id="ARBA00022737"/>
    </source>
</evidence>
<sequence>MATGSNDAACNGRGRANEGDSGKRKWSVVGSDGRQRSHSATAVPWADEQGRRKWTRLLLRELYDLGFEQSAASLEREAGVRLRSPAMERLERLVHEQRWDEAIAFVQRAGAEGLASGQDDDCGQEAMVDEQNVKADGDKKEVVVRMRSAGATNAVTLLLLKRKFVGLLQSRELSAALRTFQDEIMSKFKLSEPEVQDLAILLLCKGNDEMKKLVTMPIEPSELLGQIEALVSADDVIPPGALRTVIRWDSYDYTWKLATSPEHFERIVRDERSIGERTARQLCIQMLKLCKNLPYSPITWMYLALLGIISAAYGLLVDGWVQQMFKLRRFIVNSAGESLWGFILWTGWCVTVCLIATSLGHWSPPSDGSGIPRMRALFAGVYQNPIDVLSLKTFIAKSLGTVISSGSGLSVGRAGPYTHIVAVIAFHMSRLGLFRRAHFGPENYNYLRAAVACGVTASFGSPLGGVLFSIEVTAKAYDIKYLWEGVISSSICILMYKIITFLKHDVLFERTTFPSFDMDWDLLAFVLLGIGAGIFCRGAQVMRWLQMRMFQKLGLTKPSYKRRVIHILTICIATGVITYPLRIMRLSDRAFVNEVFRDQPLSLPQWTQITQWPRVTLFIYICLKFITSILPCGSPLSIGVFGPLFTIGAAVGRLYGETLMKYWNPTQSPATYAVVGAACFASSATGTVSTSVIFFELTGQLSHLIPVQIACICAYFVSATIAPSIYDILAEWAGLHAVCYDINEYVMNQKYAENHMTPVNVMLTKETTYSEALQALSTYKNEEYFPIVNNLEECTLIAAIRRYDLEVGIARFFAVNKQQIPDETNPNVAAKILKMVSETLRIDKNRSTAAVDDFSLLNFQQSHQDSSSKSHVGENVNLNRVHKIAAMYMWTKVYVVKNGKLMGEVNLDQSLNVVRREEAPVLLSM</sequence>
<dbReference type="InterPro" id="IPR001807">
    <property type="entry name" value="ClC"/>
</dbReference>
<keyword evidence="7 10" id="KW-0472">Membrane</keyword>
<dbReference type="SUPFAM" id="SSF54631">
    <property type="entry name" value="CBS-domain pair"/>
    <property type="match status" value="1"/>
</dbReference>
<dbReference type="Pfam" id="PF23627">
    <property type="entry name" value="LisH_WDR26"/>
    <property type="match status" value="1"/>
</dbReference>
<evidence type="ECO:0000256" key="10">
    <source>
        <dbReference type="SAM" id="Phobius"/>
    </source>
</evidence>
<keyword evidence="2" id="KW-0813">Transport</keyword>
<dbReference type="GO" id="GO:0016020">
    <property type="term" value="C:membrane"/>
    <property type="evidence" value="ECO:0007669"/>
    <property type="project" value="UniProtKB-SubCell"/>
</dbReference>
<feature type="transmembrane region" description="Helical" evidence="10">
    <location>
        <begin position="618"/>
        <end position="651"/>
    </location>
</feature>
<keyword evidence="8" id="KW-0868">Chloride</keyword>
<dbReference type="Proteomes" id="UP001209570">
    <property type="component" value="Unassembled WGS sequence"/>
</dbReference>